<accession>A0A0A9HPC6</accession>
<organism evidence="2">
    <name type="scientific">Arundo donax</name>
    <name type="common">Giant reed</name>
    <name type="synonym">Donax arundinaceus</name>
    <dbReference type="NCBI Taxonomy" id="35708"/>
    <lineage>
        <taxon>Eukaryota</taxon>
        <taxon>Viridiplantae</taxon>
        <taxon>Streptophyta</taxon>
        <taxon>Embryophyta</taxon>
        <taxon>Tracheophyta</taxon>
        <taxon>Spermatophyta</taxon>
        <taxon>Magnoliopsida</taxon>
        <taxon>Liliopsida</taxon>
        <taxon>Poales</taxon>
        <taxon>Poaceae</taxon>
        <taxon>PACMAD clade</taxon>
        <taxon>Arundinoideae</taxon>
        <taxon>Arundineae</taxon>
        <taxon>Arundo</taxon>
    </lineage>
</organism>
<evidence type="ECO:0000256" key="1">
    <source>
        <dbReference type="SAM" id="MobiDB-lite"/>
    </source>
</evidence>
<name>A0A0A9HPC6_ARUDO</name>
<protein>
    <submittedName>
        <fullName evidence="2">Uncharacterized protein</fullName>
    </submittedName>
</protein>
<reference evidence="2" key="1">
    <citation type="submission" date="2014-09" db="EMBL/GenBank/DDBJ databases">
        <authorList>
            <person name="Magalhaes I.L.F."/>
            <person name="Oliveira U."/>
            <person name="Santos F.R."/>
            <person name="Vidigal T.H.D.A."/>
            <person name="Brescovit A.D."/>
            <person name="Santos A.J."/>
        </authorList>
    </citation>
    <scope>NUCLEOTIDE SEQUENCE</scope>
    <source>
        <tissue evidence="2">Shoot tissue taken approximately 20 cm above the soil surface</tissue>
    </source>
</reference>
<reference evidence="2" key="2">
    <citation type="journal article" date="2015" name="Data Brief">
        <title>Shoot transcriptome of the giant reed, Arundo donax.</title>
        <authorList>
            <person name="Barrero R.A."/>
            <person name="Guerrero F.D."/>
            <person name="Moolhuijzen P."/>
            <person name="Goolsby J.A."/>
            <person name="Tidwell J."/>
            <person name="Bellgard S.E."/>
            <person name="Bellgard M.I."/>
        </authorList>
    </citation>
    <scope>NUCLEOTIDE SEQUENCE</scope>
    <source>
        <tissue evidence="2">Shoot tissue taken approximately 20 cm above the soil surface</tissue>
    </source>
</reference>
<dbReference type="EMBL" id="GBRH01163128">
    <property type="protein sequence ID" value="JAE34768.1"/>
    <property type="molecule type" value="Transcribed_RNA"/>
</dbReference>
<sequence>MLPAAPPHGSRGLYEPPHEHSSKPLHIRAQLPPRELPPRAAAASAAASCCAPERCRLRAHKSRSCHQEWERRG</sequence>
<dbReference type="AlphaFoldDB" id="A0A0A9HPC6"/>
<proteinExistence type="predicted"/>
<evidence type="ECO:0000313" key="2">
    <source>
        <dbReference type="EMBL" id="JAE34768.1"/>
    </source>
</evidence>
<feature type="compositionally biased region" description="Low complexity" evidence="1">
    <location>
        <begin position="28"/>
        <end position="43"/>
    </location>
</feature>
<feature type="region of interest" description="Disordered" evidence="1">
    <location>
        <begin position="1"/>
        <end position="43"/>
    </location>
</feature>